<dbReference type="EMBL" id="PFBY01000004">
    <property type="protein sequence ID" value="PIR76773.1"/>
    <property type="molecule type" value="Genomic_DNA"/>
</dbReference>
<gene>
    <name evidence="2" type="ORF">COU32_00240</name>
</gene>
<keyword evidence="1" id="KW-0812">Transmembrane</keyword>
<comment type="caution">
    <text evidence="2">The sequence shown here is derived from an EMBL/GenBank/DDBJ whole genome shotgun (WGS) entry which is preliminary data.</text>
</comment>
<evidence type="ECO:0000256" key="1">
    <source>
        <dbReference type="SAM" id="Phobius"/>
    </source>
</evidence>
<evidence type="ECO:0000313" key="2">
    <source>
        <dbReference type="EMBL" id="PIR76773.1"/>
    </source>
</evidence>
<organism evidence="2 3">
    <name type="scientific">Candidatus Magasanikbacteria bacterium CG10_big_fil_rev_8_21_14_0_10_42_10</name>
    <dbReference type="NCBI Taxonomy" id="1974649"/>
    <lineage>
        <taxon>Bacteria</taxon>
        <taxon>Candidatus Magasanikiibacteriota</taxon>
    </lineage>
</organism>
<evidence type="ECO:0000313" key="3">
    <source>
        <dbReference type="Proteomes" id="UP000231530"/>
    </source>
</evidence>
<accession>A0A2H0TX97</accession>
<dbReference type="Proteomes" id="UP000231530">
    <property type="component" value="Unassembled WGS sequence"/>
</dbReference>
<reference evidence="3" key="1">
    <citation type="submission" date="2017-09" db="EMBL/GenBank/DDBJ databases">
        <title>Depth-based differentiation of microbial function through sediment-hosted aquifers and enrichment of novel symbionts in the deep terrestrial subsurface.</title>
        <authorList>
            <person name="Probst A.J."/>
            <person name="Ladd B."/>
            <person name="Jarett J.K."/>
            <person name="Geller-Mcgrath D.E."/>
            <person name="Sieber C.M.K."/>
            <person name="Emerson J.B."/>
            <person name="Anantharaman K."/>
            <person name="Thomas B.C."/>
            <person name="Malmstrom R."/>
            <person name="Stieglmeier M."/>
            <person name="Klingl A."/>
            <person name="Woyke T."/>
            <person name="Ryan C.M."/>
            <person name="Banfield J.F."/>
        </authorList>
    </citation>
    <scope>NUCLEOTIDE SEQUENCE [LARGE SCALE GENOMIC DNA]</scope>
</reference>
<feature type="non-terminal residue" evidence="2">
    <location>
        <position position="1"/>
    </location>
</feature>
<name>A0A2H0TX97_9BACT</name>
<keyword evidence="1" id="KW-0472">Membrane</keyword>
<protein>
    <submittedName>
        <fullName evidence="2">Uncharacterized protein</fullName>
    </submittedName>
</protein>
<keyword evidence="1" id="KW-1133">Transmembrane helix</keyword>
<sequence>SDKINSAKTILRNSVIGITLIFTAWIIVNFMLIALTGQSNFGSPAKLFNKSIDTGPPNSKGTL</sequence>
<feature type="transmembrane region" description="Helical" evidence="1">
    <location>
        <begin position="15"/>
        <end position="36"/>
    </location>
</feature>
<dbReference type="AlphaFoldDB" id="A0A2H0TX97"/>
<proteinExistence type="predicted"/>